<evidence type="ECO:0000256" key="1">
    <source>
        <dbReference type="SAM" id="MobiDB-lite"/>
    </source>
</evidence>
<accession>A0ABT0S6P1</accession>
<keyword evidence="4" id="KW-1185">Reference proteome</keyword>
<organism evidence="3 4">
    <name type="scientific">Sphingomonas brevis</name>
    <dbReference type="NCBI Taxonomy" id="2908206"/>
    <lineage>
        <taxon>Bacteria</taxon>
        <taxon>Pseudomonadati</taxon>
        <taxon>Pseudomonadota</taxon>
        <taxon>Alphaproteobacteria</taxon>
        <taxon>Sphingomonadales</taxon>
        <taxon>Sphingomonadaceae</taxon>
        <taxon>Sphingomonas</taxon>
    </lineage>
</organism>
<evidence type="ECO:0000313" key="4">
    <source>
        <dbReference type="Proteomes" id="UP001165383"/>
    </source>
</evidence>
<feature type="compositionally biased region" description="Low complexity" evidence="1">
    <location>
        <begin position="32"/>
        <end position="57"/>
    </location>
</feature>
<protein>
    <submittedName>
        <fullName evidence="3">Uncharacterized protein</fullName>
    </submittedName>
</protein>
<feature type="chain" id="PRO_5046073953" evidence="2">
    <location>
        <begin position="23"/>
        <end position="78"/>
    </location>
</feature>
<reference evidence="3" key="1">
    <citation type="submission" date="2022-05" db="EMBL/GenBank/DDBJ databases">
        <authorList>
            <person name="Jo J.-H."/>
            <person name="Im W.-T."/>
        </authorList>
    </citation>
    <scope>NUCLEOTIDE SEQUENCE</scope>
    <source>
        <strain evidence="3">RB56-2</strain>
    </source>
</reference>
<comment type="caution">
    <text evidence="3">The sequence shown here is derived from an EMBL/GenBank/DDBJ whole genome shotgun (WGS) entry which is preliminary data.</text>
</comment>
<name>A0ABT0S6P1_9SPHN</name>
<evidence type="ECO:0000256" key="2">
    <source>
        <dbReference type="SAM" id="SignalP"/>
    </source>
</evidence>
<proteinExistence type="predicted"/>
<feature type="region of interest" description="Disordered" evidence="1">
    <location>
        <begin position="27"/>
        <end position="57"/>
    </location>
</feature>
<evidence type="ECO:0000313" key="3">
    <source>
        <dbReference type="EMBL" id="MCL6740065.1"/>
    </source>
</evidence>
<dbReference type="Proteomes" id="UP001165383">
    <property type="component" value="Unassembled WGS sequence"/>
</dbReference>
<dbReference type="RefSeq" id="WP_249914519.1">
    <property type="nucleotide sequence ID" value="NZ_JAMGBB010000001.1"/>
</dbReference>
<gene>
    <name evidence="3" type="ORF">LZ518_02805</name>
</gene>
<feature type="signal peptide" evidence="2">
    <location>
        <begin position="1"/>
        <end position="22"/>
    </location>
</feature>
<sequence>MQGKLIIGALLVTAFGAVPAMAGEPVKRQTCQKGDPPQQVQQQRQQVANQQQAKVKPQGCPITRMIPSVVDPTPTFLL</sequence>
<dbReference type="EMBL" id="JAMGBB010000001">
    <property type="protein sequence ID" value="MCL6740065.1"/>
    <property type="molecule type" value="Genomic_DNA"/>
</dbReference>
<keyword evidence="2" id="KW-0732">Signal</keyword>